<reference evidence="1" key="1">
    <citation type="journal article" date="2021" name="Nat. Microbiol.">
        <title>Cocultivation of an ultrasmall environmental parasitic bacterium with lytic ability against bacteria associated with wastewater foams.</title>
        <authorList>
            <person name="Batinovic S."/>
            <person name="Rose J.J.A."/>
            <person name="Ratcliffe J."/>
            <person name="Seviour R.J."/>
            <person name="Petrovski S."/>
        </authorList>
    </citation>
    <scope>NUCLEOTIDE SEQUENCE</scope>
    <source>
        <strain evidence="1">CON44</strain>
    </source>
</reference>
<dbReference type="AlphaFoldDB" id="A0A857KS55"/>
<proteinExistence type="predicted"/>
<dbReference type="InterPro" id="IPR043746">
    <property type="entry name" value="DUF5691"/>
</dbReference>
<gene>
    <name evidence="1" type="ORF">GII30_00175</name>
</gene>
<organism evidence="1">
    <name type="scientific">Gordonia amarae</name>
    <dbReference type="NCBI Taxonomy" id="36821"/>
    <lineage>
        <taxon>Bacteria</taxon>
        <taxon>Bacillati</taxon>
        <taxon>Actinomycetota</taxon>
        <taxon>Actinomycetes</taxon>
        <taxon>Mycobacteriales</taxon>
        <taxon>Gordoniaceae</taxon>
        <taxon>Gordonia</taxon>
    </lineage>
</organism>
<accession>A0A857KS55</accession>
<dbReference type="Pfam" id="PF18944">
    <property type="entry name" value="DUF5691"/>
    <property type="match status" value="1"/>
</dbReference>
<name>A0A857KS55_9ACTN</name>
<dbReference type="EMBL" id="CP045810">
    <property type="protein sequence ID" value="QHN37803.1"/>
    <property type="molecule type" value="Genomic_DNA"/>
</dbReference>
<sequence length="503" mass="53871">MIPRETTHWDATVSAALVGVNNRQPTRLDADQVIADHLPPDEPLPTSVLRTAALTAVARNASGPPAVEATPIGEAPADHRPELSDTAARAVHYALEAAAPLRSWALHRVAGSGRRAPAGLLVPLLRAALRDTALRDDVTRIVGPRGAWLAVHTPDIGWGGVLLGQLGGAAGDESAPDERLWTHGTVDQRVTYLTELRHREPDEALRLLVDSWSSETGPDREKLLPVLATGVSVADEPFLEQCLADRRKKVRTVAQNLLAQIPESALQQRLQVLTAPHVRLGRSLLRASLQLTTPSGEELVAADAARDGISSTALGGGTNPAGWVTAQLLRRITLTFWEARLGAAPEKIVGAVSRDDAGQVIPALSEAAVAQRDTRWATALLNHPLAPPELFGVADPTRIADAVIAGLRNGNVVGLSYLPTPWPPAVAAAVFDAACKASVRYGTLETAARTMLTYLPIGLPLEFDWSRHRMALREAATANLWTDQLAVFDEALRIRTALERELT</sequence>
<protein>
    <submittedName>
        <fullName evidence="1">Uncharacterized protein</fullName>
    </submittedName>
</protein>
<evidence type="ECO:0000313" key="1">
    <source>
        <dbReference type="EMBL" id="QHN37803.1"/>
    </source>
</evidence>
<dbReference type="RefSeq" id="WP_005187426.1">
    <property type="nucleotide sequence ID" value="NZ_CP045804.1"/>
</dbReference>